<proteinExistence type="inferred from homology"/>
<feature type="compositionally biased region" description="Low complexity" evidence="8">
    <location>
        <begin position="162"/>
        <end position="186"/>
    </location>
</feature>
<evidence type="ECO:0000256" key="8">
    <source>
        <dbReference type="SAM" id="MobiDB-lite"/>
    </source>
</evidence>
<dbReference type="PANTHER" id="PTHR13415:SF2">
    <property type="entry name" value="INTEGRATOR COMPLEX SUBUNIT 12"/>
    <property type="match status" value="1"/>
</dbReference>
<keyword evidence="11" id="KW-1185">Reference proteome</keyword>
<keyword evidence="5" id="KW-0863">Zinc-finger</keyword>
<dbReference type="AlphaFoldDB" id="A0A8S3YRT1"/>
<dbReference type="FunFam" id="3.30.40.10:FF:000101">
    <property type="entry name" value="Integrator complex subunit 12"/>
    <property type="match status" value="1"/>
</dbReference>
<feature type="compositionally biased region" description="Basic and acidic residues" evidence="8">
    <location>
        <begin position="144"/>
        <end position="161"/>
    </location>
</feature>
<comment type="subcellular location">
    <subcellularLocation>
        <location evidence="1">Nucleus</location>
    </subcellularLocation>
</comment>
<comment type="caution">
    <text evidence="10">The sequence shown here is derived from an EMBL/GenBank/DDBJ whole genome shotgun (WGS) entry which is preliminary data.</text>
</comment>
<dbReference type="Gene3D" id="3.30.40.10">
    <property type="entry name" value="Zinc/RING finger domain, C3HC4 (zinc finger)"/>
    <property type="match status" value="1"/>
</dbReference>
<feature type="compositionally biased region" description="Polar residues" evidence="8">
    <location>
        <begin position="84"/>
        <end position="93"/>
    </location>
</feature>
<reference evidence="10" key="1">
    <citation type="submission" date="2021-04" db="EMBL/GenBank/DDBJ databases">
        <authorList>
            <consortium name="Molecular Ecology Group"/>
        </authorList>
    </citation>
    <scope>NUCLEOTIDE SEQUENCE</scope>
</reference>
<dbReference type="Proteomes" id="UP000678393">
    <property type="component" value="Unassembled WGS sequence"/>
</dbReference>
<evidence type="ECO:0000256" key="1">
    <source>
        <dbReference type="ARBA" id="ARBA00004123"/>
    </source>
</evidence>
<comment type="similarity">
    <text evidence="2">Belongs to the Integrator subunit 12 family.</text>
</comment>
<protein>
    <recommendedName>
        <fullName evidence="3">Integrator complex subunit 12</fullName>
    </recommendedName>
</protein>
<organism evidence="10 11">
    <name type="scientific">Candidula unifasciata</name>
    <dbReference type="NCBI Taxonomy" id="100452"/>
    <lineage>
        <taxon>Eukaryota</taxon>
        <taxon>Metazoa</taxon>
        <taxon>Spiralia</taxon>
        <taxon>Lophotrochozoa</taxon>
        <taxon>Mollusca</taxon>
        <taxon>Gastropoda</taxon>
        <taxon>Heterobranchia</taxon>
        <taxon>Euthyneura</taxon>
        <taxon>Panpulmonata</taxon>
        <taxon>Eupulmonata</taxon>
        <taxon>Stylommatophora</taxon>
        <taxon>Helicina</taxon>
        <taxon>Helicoidea</taxon>
        <taxon>Geomitridae</taxon>
        <taxon>Candidula</taxon>
    </lineage>
</organism>
<evidence type="ECO:0000256" key="3">
    <source>
        <dbReference type="ARBA" id="ARBA00016814"/>
    </source>
</evidence>
<evidence type="ECO:0000313" key="10">
    <source>
        <dbReference type="EMBL" id="CAG5117660.1"/>
    </source>
</evidence>
<name>A0A8S3YRT1_9EUPU</name>
<sequence length="321" mass="34320">QFDVSSGNQLVECQECHSLYHQECHKPPVTEEDVSDPRFVWYCSRCSRSLKKMVTQKPAKPKPPTPTISSVKEPSAAPIKSTKLDTNSKNVSQAFRRIDPKSIVTPTDAATLTSAAVKPMVGLAGLAANLHKSKGESKIGTTSRKTDQKGDAVKASSKPEAKSCSGSGGYKSDSSSKSGSSSSNKSDIPSKPKVEEKKQSGKADDKKSNDTALKSSPTTEKEERKPESLPKSEKTLESGKSPANYEQNKPDVSPPKSSPPHVSTPTTPTSPDCPSPSKSSSSTSNKQAVANLSLVTANKRIQMMKKKAQAKPGTEKKLHIK</sequence>
<dbReference type="GO" id="GO:0034472">
    <property type="term" value="P:snRNA 3'-end processing"/>
    <property type="evidence" value="ECO:0007669"/>
    <property type="project" value="TreeGrafter"/>
</dbReference>
<evidence type="ECO:0000256" key="2">
    <source>
        <dbReference type="ARBA" id="ARBA00006009"/>
    </source>
</evidence>
<feature type="compositionally biased region" description="Low complexity" evidence="8">
    <location>
        <begin position="259"/>
        <end position="284"/>
    </location>
</feature>
<evidence type="ECO:0000313" key="11">
    <source>
        <dbReference type="Proteomes" id="UP000678393"/>
    </source>
</evidence>
<evidence type="ECO:0000256" key="4">
    <source>
        <dbReference type="ARBA" id="ARBA00022723"/>
    </source>
</evidence>
<gene>
    <name evidence="10" type="ORF">CUNI_LOCUS3218</name>
</gene>
<keyword evidence="6" id="KW-0862">Zinc</keyword>
<feature type="compositionally biased region" description="Basic and acidic residues" evidence="8">
    <location>
        <begin position="219"/>
        <end position="237"/>
    </location>
</feature>
<dbReference type="CDD" id="cd15501">
    <property type="entry name" value="PHD_Int12"/>
    <property type="match status" value="1"/>
</dbReference>
<dbReference type="Pfam" id="PF00628">
    <property type="entry name" value="PHD"/>
    <property type="match status" value="1"/>
</dbReference>
<dbReference type="SMART" id="SM00249">
    <property type="entry name" value="PHD"/>
    <property type="match status" value="1"/>
</dbReference>
<dbReference type="InterPro" id="IPR013083">
    <property type="entry name" value="Znf_RING/FYVE/PHD"/>
</dbReference>
<evidence type="ECO:0000256" key="5">
    <source>
        <dbReference type="ARBA" id="ARBA00022771"/>
    </source>
</evidence>
<feature type="region of interest" description="Disordered" evidence="8">
    <location>
        <begin position="133"/>
        <end position="321"/>
    </location>
</feature>
<evidence type="ECO:0000259" key="9">
    <source>
        <dbReference type="SMART" id="SM00249"/>
    </source>
</evidence>
<accession>A0A8S3YRT1</accession>
<dbReference type="EMBL" id="CAJHNH020000435">
    <property type="protein sequence ID" value="CAG5117660.1"/>
    <property type="molecule type" value="Genomic_DNA"/>
</dbReference>
<dbReference type="InterPro" id="IPR019787">
    <property type="entry name" value="Znf_PHD-finger"/>
</dbReference>
<evidence type="ECO:0000256" key="6">
    <source>
        <dbReference type="ARBA" id="ARBA00022833"/>
    </source>
</evidence>
<feature type="domain" description="Zinc finger PHD-type" evidence="9">
    <location>
        <begin position="5"/>
        <end position="47"/>
    </location>
</feature>
<dbReference type="PANTHER" id="PTHR13415">
    <property type="entry name" value="NUCLEAR FACTOR-RELATED"/>
    <property type="match status" value="1"/>
</dbReference>
<feature type="compositionally biased region" description="Polar residues" evidence="8">
    <location>
        <begin position="285"/>
        <end position="296"/>
    </location>
</feature>
<keyword evidence="7" id="KW-0539">Nucleus</keyword>
<dbReference type="InterPro" id="IPR039054">
    <property type="entry name" value="Int12_PHD"/>
</dbReference>
<feature type="non-terminal residue" evidence="10">
    <location>
        <position position="321"/>
    </location>
</feature>
<dbReference type="InterPro" id="IPR011011">
    <property type="entry name" value="Znf_FYVE_PHD"/>
</dbReference>
<keyword evidence="4" id="KW-0479">Metal-binding</keyword>
<dbReference type="OrthoDB" id="5846437at2759"/>
<dbReference type="InterPro" id="IPR051776">
    <property type="entry name" value="Integrator_subunit_12"/>
</dbReference>
<dbReference type="InterPro" id="IPR001965">
    <property type="entry name" value="Znf_PHD"/>
</dbReference>
<dbReference type="GO" id="GO:0008270">
    <property type="term" value="F:zinc ion binding"/>
    <property type="evidence" value="ECO:0007669"/>
    <property type="project" value="UniProtKB-KW"/>
</dbReference>
<dbReference type="GO" id="GO:0160232">
    <property type="term" value="C:INTAC complex"/>
    <property type="evidence" value="ECO:0007669"/>
    <property type="project" value="UniProtKB-ARBA"/>
</dbReference>
<dbReference type="SUPFAM" id="SSF57903">
    <property type="entry name" value="FYVE/PHD zinc finger"/>
    <property type="match status" value="1"/>
</dbReference>
<dbReference type="GO" id="GO:0160240">
    <property type="term" value="P:RNA polymerase II transcription initiation surveillance"/>
    <property type="evidence" value="ECO:0007669"/>
    <property type="project" value="UniProtKB-ARBA"/>
</dbReference>
<evidence type="ECO:0000256" key="7">
    <source>
        <dbReference type="ARBA" id="ARBA00023242"/>
    </source>
</evidence>
<dbReference type="GO" id="GO:0032039">
    <property type="term" value="C:integrator complex"/>
    <property type="evidence" value="ECO:0007669"/>
    <property type="project" value="UniProtKB-ARBA"/>
</dbReference>
<feature type="compositionally biased region" description="Basic and acidic residues" evidence="8">
    <location>
        <begin position="188"/>
        <end position="209"/>
    </location>
</feature>
<feature type="region of interest" description="Disordered" evidence="8">
    <location>
        <begin position="53"/>
        <end position="94"/>
    </location>
</feature>